<dbReference type="AlphaFoldDB" id="A0AAE0JLL1"/>
<dbReference type="GeneID" id="87863612"/>
<comment type="caution">
    <text evidence="1">The sequence shown here is derived from an EMBL/GenBank/DDBJ whole genome shotgun (WGS) entry which is preliminary data.</text>
</comment>
<reference evidence="1" key="2">
    <citation type="submission" date="2023-06" db="EMBL/GenBank/DDBJ databases">
        <authorList>
            <consortium name="Lawrence Berkeley National Laboratory"/>
            <person name="Haridas S."/>
            <person name="Hensen N."/>
            <person name="Bonometti L."/>
            <person name="Westerberg I."/>
            <person name="Brannstrom I.O."/>
            <person name="Guillou S."/>
            <person name="Cros-Aarteil S."/>
            <person name="Calhoun S."/>
            <person name="Kuo A."/>
            <person name="Mondo S."/>
            <person name="Pangilinan J."/>
            <person name="Riley R."/>
            <person name="Labutti K."/>
            <person name="Andreopoulos B."/>
            <person name="Lipzen A."/>
            <person name="Chen C."/>
            <person name="Yanf M."/>
            <person name="Daum C."/>
            <person name="Ng V."/>
            <person name="Clum A."/>
            <person name="Steindorff A."/>
            <person name="Ohm R."/>
            <person name="Martin F."/>
            <person name="Silar P."/>
            <person name="Natvig D."/>
            <person name="Lalanne C."/>
            <person name="Gautier V."/>
            <person name="Ament-Velasquez S.L."/>
            <person name="Kruys A."/>
            <person name="Hutchinson M.I."/>
            <person name="Powell A.J."/>
            <person name="Barry K."/>
            <person name="Miller A.N."/>
            <person name="Grigoriev I.V."/>
            <person name="Debuchy R."/>
            <person name="Gladieux P."/>
            <person name="Thoren M.H."/>
            <person name="Johannesson H."/>
        </authorList>
    </citation>
    <scope>NUCLEOTIDE SEQUENCE</scope>
    <source>
        <strain evidence="1">CBS 560.94</strain>
    </source>
</reference>
<evidence type="ECO:0000313" key="1">
    <source>
        <dbReference type="EMBL" id="KAK3351904.1"/>
    </source>
</evidence>
<name>A0AAE0JLL1_9PEZI</name>
<dbReference type="RefSeq" id="XP_062685199.1">
    <property type="nucleotide sequence ID" value="XM_062826458.1"/>
</dbReference>
<dbReference type="Proteomes" id="UP001278500">
    <property type="component" value="Unassembled WGS sequence"/>
</dbReference>
<organism evidence="1 2">
    <name type="scientific">Neurospora tetraspora</name>
    <dbReference type="NCBI Taxonomy" id="94610"/>
    <lineage>
        <taxon>Eukaryota</taxon>
        <taxon>Fungi</taxon>
        <taxon>Dikarya</taxon>
        <taxon>Ascomycota</taxon>
        <taxon>Pezizomycotina</taxon>
        <taxon>Sordariomycetes</taxon>
        <taxon>Sordariomycetidae</taxon>
        <taxon>Sordariales</taxon>
        <taxon>Sordariaceae</taxon>
        <taxon>Neurospora</taxon>
    </lineage>
</organism>
<evidence type="ECO:0000313" key="2">
    <source>
        <dbReference type="Proteomes" id="UP001278500"/>
    </source>
</evidence>
<keyword evidence="2" id="KW-1185">Reference proteome</keyword>
<accession>A0AAE0JLL1</accession>
<protein>
    <submittedName>
        <fullName evidence="1">Uncharacterized protein</fullName>
    </submittedName>
</protein>
<dbReference type="EMBL" id="JAUEPP010000002">
    <property type="protein sequence ID" value="KAK3351904.1"/>
    <property type="molecule type" value="Genomic_DNA"/>
</dbReference>
<sequence length="101" mass="11498">MLRSCYPVNPAAYEKGKWNPAASKCSVRYKHMIRSGYEFELDERLVVDSDPAKTWCEYEGDNEFGKLKGGQVTLRAAYRWGVVWTRGIVTNQPLGPIDSHT</sequence>
<gene>
    <name evidence="1" type="ORF">B0H65DRAFT_459436</name>
</gene>
<proteinExistence type="predicted"/>
<reference evidence="1" key="1">
    <citation type="journal article" date="2023" name="Mol. Phylogenet. Evol.">
        <title>Genome-scale phylogeny and comparative genomics of the fungal order Sordariales.</title>
        <authorList>
            <person name="Hensen N."/>
            <person name="Bonometti L."/>
            <person name="Westerberg I."/>
            <person name="Brannstrom I.O."/>
            <person name="Guillou S."/>
            <person name="Cros-Aarteil S."/>
            <person name="Calhoun S."/>
            <person name="Haridas S."/>
            <person name="Kuo A."/>
            <person name="Mondo S."/>
            <person name="Pangilinan J."/>
            <person name="Riley R."/>
            <person name="LaButti K."/>
            <person name="Andreopoulos B."/>
            <person name="Lipzen A."/>
            <person name="Chen C."/>
            <person name="Yan M."/>
            <person name="Daum C."/>
            <person name="Ng V."/>
            <person name="Clum A."/>
            <person name="Steindorff A."/>
            <person name="Ohm R.A."/>
            <person name="Martin F."/>
            <person name="Silar P."/>
            <person name="Natvig D.O."/>
            <person name="Lalanne C."/>
            <person name="Gautier V."/>
            <person name="Ament-Velasquez S.L."/>
            <person name="Kruys A."/>
            <person name="Hutchinson M.I."/>
            <person name="Powell A.J."/>
            <person name="Barry K."/>
            <person name="Miller A.N."/>
            <person name="Grigoriev I.V."/>
            <person name="Debuchy R."/>
            <person name="Gladieux P."/>
            <person name="Hiltunen Thoren M."/>
            <person name="Johannesson H."/>
        </authorList>
    </citation>
    <scope>NUCLEOTIDE SEQUENCE</scope>
    <source>
        <strain evidence="1">CBS 560.94</strain>
    </source>
</reference>